<name>A0ABU1GWG2_9GAMM</name>
<dbReference type="Gene3D" id="3.10.560.10">
    <property type="entry name" value="Outer membrane lipoprotein wza domain like"/>
    <property type="match status" value="1"/>
</dbReference>
<dbReference type="InterPro" id="IPR049712">
    <property type="entry name" value="Poly_export"/>
</dbReference>
<gene>
    <name evidence="3" type="ORF">QC825_07330</name>
</gene>
<dbReference type="PANTHER" id="PTHR33619">
    <property type="entry name" value="POLYSACCHARIDE EXPORT PROTEIN GFCE-RELATED"/>
    <property type="match status" value="1"/>
</dbReference>
<comment type="caution">
    <text evidence="3">The sequence shown here is derived from an EMBL/GenBank/DDBJ whole genome shotgun (WGS) entry which is preliminary data.</text>
</comment>
<dbReference type="PROSITE" id="PS51257">
    <property type="entry name" value="PROKAR_LIPOPROTEIN"/>
    <property type="match status" value="1"/>
</dbReference>
<accession>A0ABU1GWG2</accession>
<dbReference type="Proteomes" id="UP001269375">
    <property type="component" value="Unassembled WGS sequence"/>
</dbReference>
<dbReference type="EMBL" id="JARWAO010000003">
    <property type="protein sequence ID" value="MDR5895881.1"/>
    <property type="molecule type" value="Genomic_DNA"/>
</dbReference>
<evidence type="ECO:0000313" key="4">
    <source>
        <dbReference type="Proteomes" id="UP001269375"/>
    </source>
</evidence>
<keyword evidence="4" id="KW-1185">Reference proteome</keyword>
<protein>
    <submittedName>
        <fullName evidence="3">Polysaccharide biosynthesis/export family protein</fullName>
    </submittedName>
</protein>
<feature type="domain" description="Polysaccharide export protein N-terminal" evidence="2">
    <location>
        <begin position="61"/>
        <end position="131"/>
    </location>
</feature>
<evidence type="ECO:0000259" key="2">
    <source>
        <dbReference type="Pfam" id="PF02563"/>
    </source>
</evidence>
<evidence type="ECO:0000256" key="1">
    <source>
        <dbReference type="ARBA" id="ARBA00022729"/>
    </source>
</evidence>
<reference evidence="3 4" key="1">
    <citation type="submission" date="2023-04" db="EMBL/GenBank/DDBJ databases">
        <title>A long-awaited taxogenomic arrangement of the family Halomonadaceae.</title>
        <authorList>
            <person name="De La Haba R."/>
            <person name="Chuvochina M."/>
            <person name="Wittouck S."/>
            <person name="Arahal D.R."/>
            <person name="Sanchez-Porro C."/>
            <person name="Hugenholtz P."/>
            <person name="Ventosa A."/>
        </authorList>
    </citation>
    <scope>NUCLEOTIDE SEQUENCE [LARGE SCALE GENOMIC DNA]</scope>
    <source>
        <strain evidence="3 4">DSM 22428</strain>
    </source>
</reference>
<proteinExistence type="predicted"/>
<keyword evidence="1" id="KW-0732">Signal</keyword>
<organism evidence="3 4">
    <name type="scientific">Larsenimonas suaedae</name>
    <dbReference type="NCBI Taxonomy" id="1851019"/>
    <lineage>
        <taxon>Bacteria</taxon>
        <taxon>Pseudomonadati</taxon>
        <taxon>Pseudomonadota</taxon>
        <taxon>Gammaproteobacteria</taxon>
        <taxon>Oceanospirillales</taxon>
        <taxon>Halomonadaceae</taxon>
        <taxon>Larsenimonas</taxon>
    </lineage>
</organism>
<evidence type="ECO:0000313" key="3">
    <source>
        <dbReference type="EMBL" id="MDR5895881.1"/>
    </source>
</evidence>
<dbReference type="Pfam" id="PF02563">
    <property type="entry name" value="Poly_export"/>
    <property type="match status" value="1"/>
</dbReference>
<sequence>MIARVACGLMGMALLIVSGCTPISHSRVSPEAYWQNQQNWTNALTAVPAYPGYLEELNRQQLSPGDRVKITIAAGEHFNGLYEIDHDGTLRMPWITPTQVTGRTVEDVSKTLAAKLEDEGLFRRGLAYVTVQLHSWAPISVRIEGAVFNPGRVDISARSAIDRSERQAVASGEAGSGRRLSNAIAAAGGVRPDADIHRVTLIRNEVHFDIDLSGFLDGTTVIDPYLQAGDRLIIESSGYFSPALMRPLPITLPGLKIYASNLTLPASHNAGSALNEDAMSFPYGARFLQAAIKSNCVGGTQATSGGRHIVLISTDLITGKPVVIERSAGELVRNSNDTGINPWLMPGDTVSCYDSGVTNLRDVAKTITELVLPFSLF</sequence>
<dbReference type="RefSeq" id="WP_251589776.1">
    <property type="nucleotide sequence ID" value="NZ_JAMLJI010000001.1"/>
</dbReference>
<dbReference type="InterPro" id="IPR003715">
    <property type="entry name" value="Poly_export_N"/>
</dbReference>
<dbReference type="PANTHER" id="PTHR33619:SF3">
    <property type="entry name" value="POLYSACCHARIDE EXPORT PROTEIN GFCE-RELATED"/>
    <property type="match status" value="1"/>
</dbReference>